<feature type="non-terminal residue" evidence="1">
    <location>
        <position position="67"/>
    </location>
</feature>
<accession>A0A382K145</accession>
<evidence type="ECO:0008006" key="2">
    <source>
        <dbReference type="Google" id="ProtNLM"/>
    </source>
</evidence>
<dbReference type="SUPFAM" id="SSF53187">
    <property type="entry name" value="Zn-dependent exopeptidases"/>
    <property type="match status" value="1"/>
</dbReference>
<dbReference type="Gene3D" id="3.40.630.10">
    <property type="entry name" value="Zn peptidases"/>
    <property type="match status" value="1"/>
</dbReference>
<name>A0A382K145_9ZZZZ</name>
<proteinExistence type="predicted"/>
<dbReference type="EMBL" id="UINC01077570">
    <property type="protein sequence ID" value="SVC17809.1"/>
    <property type="molecule type" value="Genomic_DNA"/>
</dbReference>
<dbReference type="AlphaFoldDB" id="A0A382K145"/>
<evidence type="ECO:0000313" key="1">
    <source>
        <dbReference type="EMBL" id="SVC17809.1"/>
    </source>
</evidence>
<reference evidence="1" key="1">
    <citation type="submission" date="2018-05" db="EMBL/GenBank/DDBJ databases">
        <authorList>
            <person name="Lanie J.A."/>
            <person name="Ng W.-L."/>
            <person name="Kazmierczak K.M."/>
            <person name="Andrzejewski T.M."/>
            <person name="Davidsen T.M."/>
            <person name="Wayne K.J."/>
            <person name="Tettelin H."/>
            <person name="Glass J.I."/>
            <person name="Rusch D."/>
            <person name="Podicherti R."/>
            <person name="Tsui H.-C.T."/>
            <person name="Winkler M.E."/>
        </authorList>
    </citation>
    <scope>NUCLEOTIDE SEQUENCE</scope>
</reference>
<protein>
    <recommendedName>
        <fullName evidence="2">Peptidase M20 dimerisation domain-containing protein</fullName>
    </recommendedName>
</protein>
<organism evidence="1">
    <name type="scientific">marine metagenome</name>
    <dbReference type="NCBI Taxonomy" id="408172"/>
    <lineage>
        <taxon>unclassified sequences</taxon>
        <taxon>metagenomes</taxon>
        <taxon>ecological metagenomes</taxon>
    </lineage>
</organism>
<gene>
    <name evidence="1" type="ORF">METZ01_LOCUS270663</name>
</gene>
<sequence length="67" mass="7791">MERPDWPTVDRWVMGEAWMGSRIRQHAAHLCETIGPRWSGSEAEWEAIHFIRDQLTGVGLDDIEVEE</sequence>